<gene>
    <name evidence="9" type="ORF">CRIB_1219</name>
</gene>
<dbReference type="NCBIfam" id="TIGR00073">
    <property type="entry name" value="hypB"/>
    <property type="match status" value="1"/>
</dbReference>
<accession>A0A1V1I123</accession>
<dbReference type="PRINTS" id="PR00449">
    <property type="entry name" value="RASTRNSFRMNG"/>
</dbReference>
<organism evidence="9 10">
    <name type="scientific">Romboutsia ilealis</name>
    <dbReference type="NCBI Taxonomy" id="1115758"/>
    <lineage>
        <taxon>Bacteria</taxon>
        <taxon>Bacillati</taxon>
        <taxon>Bacillota</taxon>
        <taxon>Clostridia</taxon>
        <taxon>Peptostreptococcales</taxon>
        <taxon>Peptostreptococcaceae</taxon>
        <taxon>Romboutsia</taxon>
    </lineage>
</organism>
<evidence type="ECO:0000256" key="7">
    <source>
        <dbReference type="ARBA" id="ARBA00023134"/>
    </source>
</evidence>
<dbReference type="InterPro" id="IPR027417">
    <property type="entry name" value="P-loop_NTPase"/>
</dbReference>
<dbReference type="PANTHER" id="PTHR30134:SF2">
    <property type="entry name" value="HYDROGENASE MATURATION FACTOR HYPB"/>
    <property type="match status" value="1"/>
</dbReference>
<reference evidence="9 10" key="1">
    <citation type="submission" date="2014-04" db="EMBL/GenBank/DDBJ databases">
        <authorList>
            <person name="Hornung B.V."/>
        </authorList>
    </citation>
    <scope>NUCLEOTIDE SEQUENCE [LARGE SCALE GENOMIC DNA]</scope>
    <source>
        <strain evidence="9 10">CRIB</strain>
    </source>
</reference>
<dbReference type="GeneID" id="82205257"/>
<dbReference type="GO" id="GO:0008270">
    <property type="term" value="F:zinc ion binding"/>
    <property type="evidence" value="ECO:0007669"/>
    <property type="project" value="TreeGrafter"/>
</dbReference>
<evidence type="ECO:0000259" key="8">
    <source>
        <dbReference type="Pfam" id="PF02492"/>
    </source>
</evidence>
<protein>
    <submittedName>
        <fullName evidence="9">Hydrogenase nickel incorporation protein HypB</fullName>
    </submittedName>
</protein>
<evidence type="ECO:0000256" key="1">
    <source>
        <dbReference type="ARBA" id="ARBA00006211"/>
    </source>
</evidence>
<keyword evidence="4" id="KW-0547">Nucleotide-binding</keyword>
<dbReference type="Gene3D" id="3.40.50.300">
    <property type="entry name" value="P-loop containing nucleotide triphosphate hydrolases"/>
    <property type="match status" value="1"/>
</dbReference>
<sequence>MKQIIVEKNIPVNNNELANENRKLLNEKQIFTINLLGSPGSGKTCLLEKLIENIKKHYNMAVIQGDLYTAKDAMRIEKHNIDVIQLNTGGLCYLDASMISTSLNNLDINKLDFLAIENIGNLAFPEEYDLSEDMKIVVMSTTEGNDKPFKYPLMFKSASVVILNKLDIIDHTNFDINEFYRDIRMLNKDIKVFEVSCKDNRGIEELSDFLKNKIREKKIMNS</sequence>
<evidence type="ECO:0000256" key="6">
    <source>
        <dbReference type="ARBA" id="ARBA00022833"/>
    </source>
</evidence>
<feature type="domain" description="CobW/HypB/UreG nucleotide-binding" evidence="8">
    <location>
        <begin position="33"/>
        <end position="193"/>
    </location>
</feature>
<keyword evidence="7" id="KW-0342">GTP-binding</keyword>
<keyword evidence="5" id="KW-0378">Hydrolase</keyword>
<dbReference type="AlphaFoldDB" id="A0A1V1I123"/>
<keyword evidence="6" id="KW-0862">Zinc</keyword>
<evidence type="ECO:0000256" key="5">
    <source>
        <dbReference type="ARBA" id="ARBA00022801"/>
    </source>
</evidence>
<dbReference type="PANTHER" id="PTHR30134">
    <property type="entry name" value="HYDROGENASE PROTEIN ASSEMBLY PROTEIN, NICKEL CHAPERONE"/>
    <property type="match status" value="1"/>
</dbReference>
<dbReference type="GO" id="GO:0016151">
    <property type="term" value="F:nickel cation binding"/>
    <property type="evidence" value="ECO:0007669"/>
    <property type="project" value="InterPro"/>
</dbReference>
<evidence type="ECO:0000313" key="9">
    <source>
        <dbReference type="EMBL" id="CED93829.1"/>
    </source>
</evidence>
<dbReference type="InterPro" id="IPR004392">
    <property type="entry name" value="Hyd_mat_HypB"/>
</dbReference>
<dbReference type="RefSeq" id="WP_180703510.1">
    <property type="nucleotide sequence ID" value="NZ_CAJUCR010000002.1"/>
</dbReference>
<evidence type="ECO:0000313" key="10">
    <source>
        <dbReference type="Proteomes" id="UP000245622"/>
    </source>
</evidence>
<dbReference type="InterPro" id="IPR003495">
    <property type="entry name" value="CobW/HypB/UreG_nucleotide-bd"/>
</dbReference>
<evidence type="ECO:0000256" key="2">
    <source>
        <dbReference type="ARBA" id="ARBA00022596"/>
    </source>
</evidence>
<dbReference type="PIRSF" id="PIRSF005624">
    <property type="entry name" value="Ni-bind_GTPase"/>
    <property type="match status" value="1"/>
</dbReference>
<keyword evidence="10" id="KW-1185">Reference proteome</keyword>
<keyword evidence="3" id="KW-0479">Metal-binding</keyword>
<dbReference type="GO" id="GO:0005525">
    <property type="term" value="F:GTP binding"/>
    <property type="evidence" value="ECO:0007669"/>
    <property type="project" value="UniProtKB-KW"/>
</dbReference>
<keyword evidence="2" id="KW-0533">Nickel</keyword>
<dbReference type="GO" id="GO:0003924">
    <property type="term" value="F:GTPase activity"/>
    <property type="evidence" value="ECO:0007669"/>
    <property type="project" value="InterPro"/>
</dbReference>
<comment type="similarity">
    <text evidence="1">Belongs to the SIMIBI class G3E GTPase family. HypB/HupM subfamily.</text>
</comment>
<dbReference type="EMBL" id="LN555523">
    <property type="protein sequence ID" value="CED93829.1"/>
    <property type="molecule type" value="Genomic_DNA"/>
</dbReference>
<evidence type="ECO:0000256" key="4">
    <source>
        <dbReference type="ARBA" id="ARBA00022741"/>
    </source>
</evidence>
<name>A0A1V1I123_9FIRM</name>
<dbReference type="KEGG" id="ril:CRIB_1219"/>
<dbReference type="Pfam" id="PF02492">
    <property type="entry name" value="cobW"/>
    <property type="match status" value="1"/>
</dbReference>
<evidence type="ECO:0000256" key="3">
    <source>
        <dbReference type="ARBA" id="ARBA00022723"/>
    </source>
</evidence>
<dbReference type="GO" id="GO:0051604">
    <property type="term" value="P:protein maturation"/>
    <property type="evidence" value="ECO:0007669"/>
    <property type="project" value="InterPro"/>
</dbReference>
<dbReference type="SUPFAM" id="SSF52540">
    <property type="entry name" value="P-loop containing nucleoside triphosphate hydrolases"/>
    <property type="match status" value="1"/>
</dbReference>
<proteinExistence type="inferred from homology"/>
<dbReference type="Proteomes" id="UP000245622">
    <property type="component" value="Chromosome 1"/>
</dbReference>